<keyword evidence="6" id="KW-0235">DNA replication</keyword>
<organism evidence="12">
    <name type="scientific">marine metagenome</name>
    <dbReference type="NCBI Taxonomy" id="408172"/>
    <lineage>
        <taxon>unclassified sequences</taxon>
        <taxon>metagenomes</taxon>
        <taxon>ecological metagenomes</taxon>
    </lineage>
</organism>
<dbReference type="CDD" id="cd00140">
    <property type="entry name" value="beta_clamp"/>
    <property type="match status" value="1"/>
</dbReference>
<dbReference type="PANTHER" id="PTHR30478:SF0">
    <property type="entry name" value="BETA SLIDING CLAMP"/>
    <property type="match status" value="1"/>
</dbReference>
<comment type="similarity">
    <text evidence="2">Belongs to the beta sliding clamp family.</text>
</comment>
<keyword evidence="3" id="KW-0963">Cytoplasm</keyword>
<dbReference type="Pfam" id="PF02768">
    <property type="entry name" value="DNA_pol3_beta_3"/>
    <property type="match status" value="1"/>
</dbReference>
<evidence type="ECO:0000256" key="3">
    <source>
        <dbReference type="ARBA" id="ARBA00022490"/>
    </source>
</evidence>
<dbReference type="InterPro" id="IPR022635">
    <property type="entry name" value="DNA_polIII_beta_C"/>
</dbReference>
<dbReference type="SMART" id="SM00480">
    <property type="entry name" value="POL3Bc"/>
    <property type="match status" value="1"/>
</dbReference>
<evidence type="ECO:0000259" key="10">
    <source>
        <dbReference type="Pfam" id="PF02767"/>
    </source>
</evidence>
<protein>
    <recommendedName>
        <fullName evidence="13">Beta sliding clamp</fullName>
    </recommendedName>
</protein>
<keyword evidence="5" id="KW-0548">Nucleotidyltransferase</keyword>
<sequence>MNFIVSSSYLLKNLNAINGVITSNPVVPILDNVLFEIENGNLLITASDLQTSVMVEIQVESKKDGSAAIPAKILIDTLKNLPEQPVTFSIDDENYNIEINSDNGRYKLAGENATDFPKVPQVTDGYSIDLSSELLSNAISNTIFSTSTDELRPAMTGIFLKLSTSSCTFVSTDGHRLVKYIRSDISGDEVDHEMILPRKSLNLLKSTLPSDKSSDVKLEFNASNAFFSFDNVKMVCRLIDERYPDYENVIPLDNSNNIVIDKSEVLSSLKRISIYANKTTNQVRFKISGGEILISAEDLDFSNEANERISCEHDGADIEIGFNAKFLIEILSNLTSTRVTFKLSEPNKAGLIIPDEMDEDEDITMLVMPVMLNDYD</sequence>
<keyword evidence="8" id="KW-0238">DNA-binding</keyword>
<evidence type="ECO:0000259" key="9">
    <source>
        <dbReference type="Pfam" id="PF00712"/>
    </source>
</evidence>
<evidence type="ECO:0000256" key="7">
    <source>
        <dbReference type="ARBA" id="ARBA00022932"/>
    </source>
</evidence>
<evidence type="ECO:0000256" key="1">
    <source>
        <dbReference type="ARBA" id="ARBA00004496"/>
    </source>
</evidence>
<dbReference type="GO" id="GO:0005737">
    <property type="term" value="C:cytoplasm"/>
    <property type="evidence" value="ECO:0007669"/>
    <property type="project" value="UniProtKB-SubCell"/>
</dbReference>
<accession>A0A381QVJ4</accession>
<comment type="subcellular location">
    <subcellularLocation>
        <location evidence="1">Cytoplasm</location>
    </subcellularLocation>
</comment>
<evidence type="ECO:0000256" key="2">
    <source>
        <dbReference type="ARBA" id="ARBA00010752"/>
    </source>
</evidence>
<name>A0A381QVJ4_9ZZZZ</name>
<dbReference type="InterPro" id="IPR022637">
    <property type="entry name" value="DNA_polIII_beta_cen"/>
</dbReference>
<dbReference type="Gene3D" id="3.10.150.10">
    <property type="entry name" value="DNA Polymerase III, subunit A, domain 2"/>
    <property type="match status" value="1"/>
</dbReference>
<dbReference type="PANTHER" id="PTHR30478">
    <property type="entry name" value="DNA POLYMERASE III SUBUNIT BETA"/>
    <property type="match status" value="1"/>
</dbReference>
<evidence type="ECO:0000256" key="6">
    <source>
        <dbReference type="ARBA" id="ARBA00022705"/>
    </source>
</evidence>
<feature type="domain" description="DNA polymerase III beta sliding clamp central" evidence="10">
    <location>
        <begin position="130"/>
        <end position="245"/>
    </location>
</feature>
<evidence type="ECO:0000313" key="12">
    <source>
        <dbReference type="EMBL" id="SUZ83170.1"/>
    </source>
</evidence>
<gene>
    <name evidence="12" type="ORF">METZ01_LOCUS36024</name>
</gene>
<dbReference type="Gene3D" id="3.70.10.10">
    <property type="match status" value="1"/>
</dbReference>
<evidence type="ECO:0000256" key="5">
    <source>
        <dbReference type="ARBA" id="ARBA00022695"/>
    </source>
</evidence>
<dbReference type="GO" id="GO:0003677">
    <property type="term" value="F:DNA binding"/>
    <property type="evidence" value="ECO:0007669"/>
    <property type="project" value="UniProtKB-KW"/>
</dbReference>
<evidence type="ECO:0000256" key="4">
    <source>
        <dbReference type="ARBA" id="ARBA00022679"/>
    </source>
</evidence>
<dbReference type="AlphaFoldDB" id="A0A381QVJ4"/>
<reference evidence="12" key="1">
    <citation type="submission" date="2018-05" db="EMBL/GenBank/DDBJ databases">
        <authorList>
            <person name="Lanie J.A."/>
            <person name="Ng W.-L."/>
            <person name="Kazmierczak K.M."/>
            <person name="Andrzejewski T.M."/>
            <person name="Davidsen T.M."/>
            <person name="Wayne K.J."/>
            <person name="Tettelin H."/>
            <person name="Glass J.I."/>
            <person name="Rusch D."/>
            <person name="Podicherti R."/>
            <person name="Tsui H.-C.T."/>
            <person name="Winkler M.E."/>
        </authorList>
    </citation>
    <scope>NUCLEOTIDE SEQUENCE</scope>
</reference>
<dbReference type="InterPro" id="IPR001001">
    <property type="entry name" value="DNA_polIII_beta"/>
</dbReference>
<dbReference type="InterPro" id="IPR046938">
    <property type="entry name" value="DNA_clamp_sf"/>
</dbReference>
<evidence type="ECO:0008006" key="13">
    <source>
        <dbReference type="Google" id="ProtNLM"/>
    </source>
</evidence>
<dbReference type="InterPro" id="IPR022634">
    <property type="entry name" value="DNA_polIII_beta_N"/>
</dbReference>
<dbReference type="GO" id="GO:0003887">
    <property type="term" value="F:DNA-directed DNA polymerase activity"/>
    <property type="evidence" value="ECO:0007669"/>
    <property type="project" value="UniProtKB-KW"/>
</dbReference>
<dbReference type="NCBIfam" id="TIGR00663">
    <property type="entry name" value="dnan"/>
    <property type="match status" value="1"/>
</dbReference>
<dbReference type="SUPFAM" id="SSF55979">
    <property type="entry name" value="DNA clamp"/>
    <property type="match status" value="3"/>
</dbReference>
<keyword evidence="7" id="KW-0239">DNA-directed DNA polymerase</keyword>
<dbReference type="Pfam" id="PF00712">
    <property type="entry name" value="DNA_pol3_beta"/>
    <property type="match status" value="1"/>
</dbReference>
<evidence type="ECO:0000256" key="8">
    <source>
        <dbReference type="ARBA" id="ARBA00023125"/>
    </source>
</evidence>
<dbReference type="GO" id="GO:0006271">
    <property type="term" value="P:DNA strand elongation involved in DNA replication"/>
    <property type="evidence" value="ECO:0007669"/>
    <property type="project" value="TreeGrafter"/>
</dbReference>
<evidence type="ECO:0000259" key="11">
    <source>
        <dbReference type="Pfam" id="PF02768"/>
    </source>
</evidence>
<dbReference type="EMBL" id="UINC01001538">
    <property type="protein sequence ID" value="SUZ83170.1"/>
    <property type="molecule type" value="Genomic_DNA"/>
</dbReference>
<feature type="domain" description="DNA polymerase III beta sliding clamp N-terminal" evidence="9">
    <location>
        <begin position="1"/>
        <end position="120"/>
    </location>
</feature>
<dbReference type="Pfam" id="PF02767">
    <property type="entry name" value="DNA_pol3_beta_2"/>
    <property type="match status" value="1"/>
</dbReference>
<proteinExistence type="inferred from homology"/>
<feature type="domain" description="DNA polymerase III beta sliding clamp C-terminal" evidence="11">
    <location>
        <begin position="248"/>
        <end position="370"/>
    </location>
</feature>
<dbReference type="GO" id="GO:0009360">
    <property type="term" value="C:DNA polymerase III complex"/>
    <property type="evidence" value="ECO:0007669"/>
    <property type="project" value="InterPro"/>
</dbReference>
<dbReference type="PIRSF" id="PIRSF000804">
    <property type="entry name" value="DNA_pol_III_b"/>
    <property type="match status" value="1"/>
</dbReference>
<keyword evidence="4" id="KW-0808">Transferase</keyword>
<dbReference type="GO" id="GO:0008408">
    <property type="term" value="F:3'-5' exonuclease activity"/>
    <property type="evidence" value="ECO:0007669"/>
    <property type="project" value="InterPro"/>
</dbReference>